<gene>
    <name evidence="3" type="ORF">SFSGTM_32330</name>
</gene>
<evidence type="ECO:0000256" key="2">
    <source>
        <dbReference type="SAM" id="Phobius"/>
    </source>
</evidence>
<reference evidence="4" key="1">
    <citation type="submission" date="2019-11" db="EMBL/GenBank/DDBJ databases">
        <title>Isolation and characterization of a novel species in the genus Sulfuriferula.</title>
        <authorList>
            <person name="Mochizuki J."/>
            <person name="Kojima H."/>
            <person name="Fukui M."/>
        </authorList>
    </citation>
    <scope>NUCLEOTIDE SEQUENCE [LARGE SCALE GENOMIC DNA]</scope>
    <source>
        <strain evidence="4">SGTM</strain>
        <plasmid evidence="4">sgtm_pl1 dna</plasmid>
    </source>
</reference>
<keyword evidence="2" id="KW-0472">Membrane</keyword>
<feature type="coiled-coil region" evidence="1">
    <location>
        <begin position="161"/>
        <end position="228"/>
    </location>
</feature>
<geneLocation type="plasmid" evidence="4">
    <name>sgtm_pl1 dna</name>
</geneLocation>
<evidence type="ECO:0008006" key="5">
    <source>
        <dbReference type="Google" id="ProtNLM"/>
    </source>
</evidence>
<dbReference type="KEGG" id="sniv:SFSGTM_32330"/>
<dbReference type="EMBL" id="AP021882">
    <property type="protein sequence ID" value="BBP02525.1"/>
    <property type="molecule type" value="Genomic_DNA"/>
</dbReference>
<sequence length="235" mass="26709">MRIIKTIMTMLMLTGLLTGCHDDDDLAKIKDQQNLIGKCNDQLNDADARINQIVDNRVANEDQAIINGCGYSFGIFNNLIPKIIPGCDPASVAKATKDAKADPFSDVSKAVLKDTYWKIIGYRWFFFIVTIAIIAITFSVIFYFFMAFKNTKRREAESGDISTLENTVSQKTEENNVLKQRVAHLTNTVNQLQQNEEDDTPDERDERITELETHVEKLKNQLDIAHTALEMKKLF</sequence>
<organism evidence="3 4">
    <name type="scientific">Sulfuriferula nivalis</name>
    <dbReference type="NCBI Taxonomy" id="2675298"/>
    <lineage>
        <taxon>Bacteria</taxon>
        <taxon>Pseudomonadati</taxon>
        <taxon>Pseudomonadota</taxon>
        <taxon>Betaproteobacteria</taxon>
        <taxon>Nitrosomonadales</taxon>
        <taxon>Sulfuricellaceae</taxon>
        <taxon>Sulfuriferula</taxon>
    </lineage>
</organism>
<keyword evidence="3" id="KW-0614">Plasmid</keyword>
<keyword evidence="2" id="KW-0812">Transmembrane</keyword>
<dbReference type="RefSeq" id="WP_162086417.1">
    <property type="nucleotide sequence ID" value="NZ_AP021882.1"/>
</dbReference>
<keyword evidence="2" id="KW-1133">Transmembrane helix</keyword>
<dbReference type="AlphaFoldDB" id="A0A809RM93"/>
<keyword evidence="1" id="KW-0175">Coiled coil</keyword>
<evidence type="ECO:0000313" key="4">
    <source>
        <dbReference type="Proteomes" id="UP000463939"/>
    </source>
</evidence>
<evidence type="ECO:0000313" key="3">
    <source>
        <dbReference type="EMBL" id="BBP02525.1"/>
    </source>
</evidence>
<evidence type="ECO:0000256" key="1">
    <source>
        <dbReference type="SAM" id="Coils"/>
    </source>
</evidence>
<feature type="transmembrane region" description="Helical" evidence="2">
    <location>
        <begin position="124"/>
        <end position="145"/>
    </location>
</feature>
<proteinExistence type="predicted"/>
<name>A0A809RM93_9PROT</name>
<protein>
    <recommendedName>
        <fullName evidence="5">Lipoprotein</fullName>
    </recommendedName>
</protein>
<dbReference type="Proteomes" id="UP000463939">
    <property type="component" value="Plasmid SGTM_pl1"/>
</dbReference>
<keyword evidence="4" id="KW-1185">Reference proteome</keyword>
<accession>A0A809RM93</accession>
<dbReference type="PROSITE" id="PS51257">
    <property type="entry name" value="PROKAR_LIPOPROTEIN"/>
    <property type="match status" value="1"/>
</dbReference>